<dbReference type="InterPro" id="IPR050490">
    <property type="entry name" value="Bact_solute-bd_prot1"/>
</dbReference>
<dbReference type="PANTHER" id="PTHR43649">
    <property type="entry name" value="ARABINOSE-BINDING PROTEIN-RELATED"/>
    <property type="match status" value="1"/>
</dbReference>
<dbReference type="Pfam" id="PF01547">
    <property type="entry name" value="SBP_bac_1"/>
    <property type="match status" value="1"/>
</dbReference>
<dbReference type="Gene3D" id="3.40.190.10">
    <property type="entry name" value="Periplasmic binding protein-like II"/>
    <property type="match status" value="2"/>
</dbReference>
<dbReference type="EMBL" id="CP027059">
    <property type="protein sequence ID" value="UQZ86796.1"/>
    <property type="molecule type" value="Genomic_DNA"/>
</dbReference>
<dbReference type="SUPFAM" id="SSF53850">
    <property type="entry name" value="Periplasmic binding protein-like II"/>
    <property type="match status" value="1"/>
</dbReference>
<gene>
    <name evidence="1" type="primary">lipO_76</name>
    <name evidence="1" type="ORF">SK3146_06089</name>
</gene>
<evidence type="ECO:0000313" key="2">
    <source>
        <dbReference type="Proteomes" id="UP001057134"/>
    </source>
</evidence>
<evidence type="ECO:0000313" key="1">
    <source>
        <dbReference type="EMBL" id="UQZ86796.1"/>
    </source>
</evidence>
<protein>
    <submittedName>
        <fullName evidence="1">Lipoprotein LipO</fullName>
    </submittedName>
</protein>
<organism evidence="1 2">
    <name type="scientific">Paenibacillus konkukensis</name>
    <dbReference type="NCBI Taxonomy" id="2020716"/>
    <lineage>
        <taxon>Bacteria</taxon>
        <taxon>Bacillati</taxon>
        <taxon>Bacillota</taxon>
        <taxon>Bacilli</taxon>
        <taxon>Bacillales</taxon>
        <taxon>Paenibacillaceae</taxon>
        <taxon>Paenibacillus</taxon>
    </lineage>
</organism>
<dbReference type="InterPro" id="IPR006059">
    <property type="entry name" value="SBP"/>
</dbReference>
<dbReference type="Proteomes" id="UP001057134">
    <property type="component" value="Chromosome"/>
</dbReference>
<reference evidence="1" key="2">
    <citation type="journal article" date="2021" name="J Anim Sci Technol">
        <title>Complete genome sequence of Paenibacillus konkukensis sp. nov. SK3146 as a potential probiotic strain.</title>
        <authorList>
            <person name="Jung H.I."/>
            <person name="Park S."/>
            <person name="Niu K.M."/>
            <person name="Lee S.W."/>
            <person name="Kothari D."/>
            <person name="Yi K.J."/>
            <person name="Kim S.K."/>
        </authorList>
    </citation>
    <scope>NUCLEOTIDE SEQUENCE</scope>
    <source>
        <strain evidence="1">SK3146</strain>
    </source>
</reference>
<dbReference type="PROSITE" id="PS51257">
    <property type="entry name" value="PROKAR_LIPOPROTEIN"/>
    <property type="match status" value="1"/>
</dbReference>
<proteinExistence type="predicted"/>
<reference evidence="1" key="1">
    <citation type="submission" date="2018-02" db="EMBL/GenBank/DDBJ databases">
        <authorList>
            <person name="Kim S.-K."/>
            <person name="Jung H.-I."/>
            <person name="Lee S.-W."/>
        </authorList>
    </citation>
    <scope>NUCLEOTIDE SEQUENCE</scope>
    <source>
        <strain evidence="1">SK3146</strain>
    </source>
</reference>
<keyword evidence="2" id="KW-1185">Reference proteome</keyword>
<sequence length="551" mass="61802">MHSTKVAWLALAAGTLLLTGGCKHEAEQPDDDNAAVAVSPAGIFPITKQPATIRIMVMDNNRVDNFATNEFSKWIEETTNLRIEWEVVPPKSAEQKMTLALASGDYPDVFLGLNVNPVLQALYGKDGVFLPLNELIDKYGTETKRVLEEAPYVRDMITTPDGNIYGLPLVNECYHCTQGTKMWINQTWLDKLGLAMPTTTGQFFDVLKAFKEKDPNGNGEADELPLVGATNTPSGSIESFLMESFIESDSSHMFVKDGSIHVAYNQQGWKEGLEYLHRLYEADLLAPHTFTQDRVQLKQLGENPNDAIIGAIPAQNPAIFSDMDKSRWKQYVTVPPLQGPGGWRTAVYNPYGAVTQGAFIITNKAQSPEAAFRLADLLYSGEATFRSNVGRPDKEWSWAEEDDVGIDGHHARWRQLKLPGIPGKKQNVHWSQTGPSYRSNEWRLSQAADPDNPLEVVLYQETKKNYEPYRIEKNKIVPPLFFTSDQAEELADLSKPIDRCREDFLTRAVLGDLDIEAEWNDYVQSLEKLGLSRYLEIYQAAYDRKMAGSAK</sequence>
<name>A0ABY4RWN3_9BACL</name>
<dbReference type="PANTHER" id="PTHR43649:SF12">
    <property type="entry name" value="DIACETYLCHITOBIOSE BINDING PROTEIN DASA"/>
    <property type="match status" value="1"/>
</dbReference>
<dbReference type="RefSeq" id="WP_249862300.1">
    <property type="nucleotide sequence ID" value="NZ_CP027059.1"/>
</dbReference>
<accession>A0ABY4RWN3</accession>
<keyword evidence="1" id="KW-0449">Lipoprotein</keyword>